<gene>
    <name evidence="8" type="ORF">OS242_04740</name>
</gene>
<reference evidence="8 9" key="1">
    <citation type="submission" date="2022-11" db="EMBL/GenBank/DDBJ databases">
        <title>Study of microbial diversity in lake waters.</title>
        <authorList>
            <person name="Zhang J."/>
        </authorList>
    </citation>
    <scope>NUCLEOTIDE SEQUENCE [LARGE SCALE GENOMIC DNA]</scope>
    <source>
        <strain evidence="8 9">DT12</strain>
    </source>
</reference>
<keyword evidence="4 7" id="KW-0812">Transmembrane</keyword>
<evidence type="ECO:0000256" key="2">
    <source>
        <dbReference type="ARBA" id="ARBA00022448"/>
    </source>
</evidence>
<evidence type="ECO:0000256" key="4">
    <source>
        <dbReference type="ARBA" id="ARBA00022692"/>
    </source>
</evidence>
<keyword evidence="3" id="KW-0533">Nickel</keyword>
<evidence type="ECO:0000256" key="6">
    <source>
        <dbReference type="ARBA" id="ARBA00023136"/>
    </source>
</evidence>
<evidence type="ECO:0000256" key="7">
    <source>
        <dbReference type="RuleBase" id="RU362101"/>
    </source>
</evidence>
<accession>A0ABT3WX80</accession>
<dbReference type="PANTHER" id="PTHR33876:SF4">
    <property type="entry name" value="CHLOROPLAST PROTEIN FOR GROWTH AND FERTILITY 2"/>
    <property type="match status" value="1"/>
</dbReference>
<evidence type="ECO:0000313" key="9">
    <source>
        <dbReference type="Proteomes" id="UP001208017"/>
    </source>
</evidence>
<proteinExistence type="inferred from homology"/>
<feature type="transmembrane region" description="Helical" evidence="7">
    <location>
        <begin position="210"/>
        <end position="231"/>
    </location>
</feature>
<dbReference type="RefSeq" id="WP_267150508.1">
    <property type="nucleotide sequence ID" value="NZ_JAPMLT010000002.1"/>
</dbReference>
<feature type="transmembrane region" description="Helical" evidence="7">
    <location>
        <begin position="45"/>
        <end position="64"/>
    </location>
</feature>
<comment type="subcellular location">
    <subcellularLocation>
        <location evidence="7">Cell membrane</location>
        <topology evidence="7">Multi-pass membrane protein</topology>
    </subcellularLocation>
    <subcellularLocation>
        <location evidence="1">Endomembrane system</location>
        <topology evidence="1">Multi-pass membrane protein</topology>
    </subcellularLocation>
</comment>
<evidence type="ECO:0000256" key="5">
    <source>
        <dbReference type="ARBA" id="ARBA00022989"/>
    </source>
</evidence>
<dbReference type="InterPro" id="IPR052776">
    <property type="entry name" value="Chloro_ReproSupport/MetalTrans"/>
</dbReference>
<dbReference type="Pfam" id="PF03824">
    <property type="entry name" value="NicO"/>
    <property type="match status" value="1"/>
</dbReference>
<protein>
    <recommendedName>
        <fullName evidence="7">Nickel/cobalt efflux system</fullName>
    </recommendedName>
</protein>
<keyword evidence="9" id="KW-1185">Reference proteome</keyword>
<dbReference type="InterPro" id="IPR011541">
    <property type="entry name" value="Ni/Co_transpt_high_affinity"/>
</dbReference>
<organism evidence="8 9">
    <name type="scientific">Tumebacillus lacus</name>
    <dbReference type="NCBI Taxonomy" id="2995335"/>
    <lineage>
        <taxon>Bacteria</taxon>
        <taxon>Bacillati</taxon>
        <taxon>Bacillota</taxon>
        <taxon>Bacilli</taxon>
        <taxon>Bacillales</taxon>
        <taxon>Alicyclobacillaceae</taxon>
        <taxon>Tumebacillus</taxon>
    </lineage>
</organism>
<dbReference type="PANTHER" id="PTHR33876">
    <property type="entry name" value="UNNAMED PRODUCT"/>
    <property type="match status" value="1"/>
</dbReference>
<comment type="caution">
    <text evidence="8">The sequence shown here is derived from an EMBL/GenBank/DDBJ whole genome shotgun (WGS) entry which is preliminary data.</text>
</comment>
<comment type="similarity">
    <text evidence="7">Belongs to the NiCoT transporter (TC 2.A.52) family.</text>
</comment>
<evidence type="ECO:0000256" key="3">
    <source>
        <dbReference type="ARBA" id="ARBA00022596"/>
    </source>
</evidence>
<dbReference type="EMBL" id="JAPMLT010000002">
    <property type="protein sequence ID" value="MCX7569259.1"/>
    <property type="molecule type" value="Genomic_DNA"/>
</dbReference>
<name>A0ABT3WX80_9BACL</name>
<evidence type="ECO:0000256" key="1">
    <source>
        <dbReference type="ARBA" id="ARBA00004127"/>
    </source>
</evidence>
<evidence type="ECO:0000313" key="8">
    <source>
        <dbReference type="EMBL" id="MCX7569259.1"/>
    </source>
</evidence>
<feature type="transmembrane region" description="Helical" evidence="7">
    <location>
        <begin position="132"/>
        <end position="152"/>
    </location>
</feature>
<sequence length="233" mass="25094">MEWMSIMGLSVVLGLRHGLDPDHMAAITDMVGSDTKAKRGLKLGIFYALGHGLVVLLIGLLAILVGKSLPESVLRITEMLVGLSLLILGSMILRSLFKSGPDYKYQSRWALVFSYGRRFRDRLTKRPSTEKSLSPMHVGVLGALCIGIVHGLGAETPTQLTIIGHSSQLGNLYVSVGILLMFVVGLLMSTSAVSLISAWGFMKARSVRAVNLLMGCLAGGYSLYLGLYIILTA</sequence>
<dbReference type="Proteomes" id="UP001208017">
    <property type="component" value="Unassembled WGS sequence"/>
</dbReference>
<keyword evidence="6 7" id="KW-0472">Membrane</keyword>
<keyword evidence="2 7" id="KW-0813">Transport</keyword>
<keyword evidence="5 7" id="KW-1133">Transmembrane helix</keyword>
<feature type="transmembrane region" description="Helical" evidence="7">
    <location>
        <begin position="76"/>
        <end position="97"/>
    </location>
</feature>
<feature type="transmembrane region" description="Helical" evidence="7">
    <location>
        <begin position="172"/>
        <end position="198"/>
    </location>
</feature>